<dbReference type="EMBL" id="RXOE01000002">
    <property type="protein sequence ID" value="RTQ35603.1"/>
    <property type="molecule type" value="Genomic_DNA"/>
</dbReference>
<dbReference type="SUPFAM" id="SSF46894">
    <property type="entry name" value="C-terminal effector domain of the bipartite response regulators"/>
    <property type="match status" value="1"/>
</dbReference>
<dbReference type="CDD" id="cd00383">
    <property type="entry name" value="trans_reg_C"/>
    <property type="match status" value="1"/>
</dbReference>
<keyword evidence="5" id="KW-0804">Transcription</keyword>
<evidence type="ECO:0000256" key="3">
    <source>
        <dbReference type="ARBA" id="ARBA00023015"/>
    </source>
</evidence>
<proteinExistence type="predicted"/>
<dbReference type="InterPro" id="IPR039420">
    <property type="entry name" value="WalR-like"/>
</dbReference>
<evidence type="ECO:0000256" key="6">
    <source>
        <dbReference type="PROSITE-ProRule" id="PRU01091"/>
    </source>
</evidence>
<dbReference type="GO" id="GO:0006355">
    <property type="term" value="P:regulation of DNA-templated transcription"/>
    <property type="evidence" value="ECO:0007669"/>
    <property type="project" value="InterPro"/>
</dbReference>
<sequence>MDFLKRCNREAFPQEQPRYDAVLEHGLPIEMTPKLHASPRVLFLGPESAARDKFSHILNRSGLTIETVHPRHAELRISSGAPYALILLDTALLSDALPTVCSMQRMTRTPLLVLTERSHVPDCLASQGLCTTETLFKPCAPGDLLTRVWALIFNPKAPDVTWPRLADLAIDRKRGKAFRRGIDLRLTATQFDLLDVLMAHPGRVMSRERLMAAVWGPRVDPQCSIVRVAMLRLRQRLDAPFDLKLIHTVHYEGYVVELRL</sequence>
<keyword evidence="2" id="KW-0902">Two-component regulatory system</keyword>
<keyword evidence="1" id="KW-0597">Phosphoprotein</keyword>
<comment type="caution">
    <text evidence="8">The sequence shown here is derived from an EMBL/GenBank/DDBJ whole genome shotgun (WGS) entry which is preliminary data.</text>
</comment>
<protein>
    <submittedName>
        <fullName evidence="8">Response regulator transcription factor</fullName>
    </submittedName>
</protein>
<dbReference type="SMART" id="SM00862">
    <property type="entry name" value="Trans_reg_C"/>
    <property type="match status" value="1"/>
</dbReference>
<evidence type="ECO:0000313" key="8">
    <source>
        <dbReference type="EMBL" id="RTQ35603.1"/>
    </source>
</evidence>
<dbReference type="OrthoDB" id="9790442at2"/>
<dbReference type="RefSeq" id="WP_126470942.1">
    <property type="nucleotide sequence ID" value="NZ_RXOE01000002.1"/>
</dbReference>
<keyword evidence="3" id="KW-0805">Transcription regulation</keyword>
<evidence type="ECO:0000259" key="7">
    <source>
        <dbReference type="PROSITE" id="PS51755"/>
    </source>
</evidence>
<dbReference type="PANTHER" id="PTHR48111:SF22">
    <property type="entry name" value="REGULATOR OF RPOS"/>
    <property type="match status" value="1"/>
</dbReference>
<dbReference type="GO" id="GO:0005829">
    <property type="term" value="C:cytosol"/>
    <property type="evidence" value="ECO:0007669"/>
    <property type="project" value="TreeGrafter"/>
</dbReference>
<evidence type="ECO:0000313" key="9">
    <source>
        <dbReference type="Proteomes" id="UP000267418"/>
    </source>
</evidence>
<keyword evidence="9" id="KW-1185">Reference proteome</keyword>
<keyword evidence="4 6" id="KW-0238">DNA-binding</keyword>
<evidence type="ECO:0000256" key="5">
    <source>
        <dbReference type="ARBA" id="ARBA00023163"/>
    </source>
</evidence>
<dbReference type="Pfam" id="PF00486">
    <property type="entry name" value="Trans_reg_C"/>
    <property type="match status" value="1"/>
</dbReference>
<dbReference type="InterPro" id="IPR036388">
    <property type="entry name" value="WH-like_DNA-bd_sf"/>
</dbReference>
<evidence type="ECO:0000256" key="1">
    <source>
        <dbReference type="ARBA" id="ARBA00022553"/>
    </source>
</evidence>
<gene>
    <name evidence="8" type="ORF">EJP69_14740</name>
</gene>
<dbReference type="InterPro" id="IPR011006">
    <property type="entry name" value="CheY-like_superfamily"/>
</dbReference>
<evidence type="ECO:0000256" key="4">
    <source>
        <dbReference type="ARBA" id="ARBA00023125"/>
    </source>
</evidence>
<dbReference type="GO" id="GO:0000976">
    <property type="term" value="F:transcription cis-regulatory region binding"/>
    <property type="evidence" value="ECO:0007669"/>
    <property type="project" value="TreeGrafter"/>
</dbReference>
<dbReference type="GO" id="GO:0000156">
    <property type="term" value="F:phosphorelay response regulator activity"/>
    <property type="evidence" value="ECO:0007669"/>
    <property type="project" value="TreeGrafter"/>
</dbReference>
<accession>A0A3S0IFQ9</accession>
<dbReference type="GO" id="GO:0032993">
    <property type="term" value="C:protein-DNA complex"/>
    <property type="evidence" value="ECO:0007669"/>
    <property type="project" value="TreeGrafter"/>
</dbReference>
<dbReference type="InterPro" id="IPR016032">
    <property type="entry name" value="Sig_transdc_resp-reg_C-effctor"/>
</dbReference>
<reference evidence="8 9" key="1">
    <citation type="submission" date="2018-12" db="EMBL/GenBank/DDBJ databases">
        <title>The genome of Variovorax gossypii DSM 100435.</title>
        <authorList>
            <person name="Gao J."/>
            <person name="Sun J."/>
        </authorList>
    </citation>
    <scope>NUCLEOTIDE SEQUENCE [LARGE SCALE GENOMIC DNA]</scope>
    <source>
        <strain evidence="8 9">DSM 100435</strain>
    </source>
</reference>
<dbReference type="Gene3D" id="1.10.10.10">
    <property type="entry name" value="Winged helix-like DNA-binding domain superfamily/Winged helix DNA-binding domain"/>
    <property type="match status" value="1"/>
</dbReference>
<dbReference type="PANTHER" id="PTHR48111">
    <property type="entry name" value="REGULATOR OF RPOS"/>
    <property type="match status" value="1"/>
</dbReference>
<name>A0A3S0IFQ9_9BURK</name>
<organism evidence="8 9">
    <name type="scientific">Variovorax gossypii</name>
    <dbReference type="NCBI Taxonomy" id="1679495"/>
    <lineage>
        <taxon>Bacteria</taxon>
        <taxon>Pseudomonadati</taxon>
        <taxon>Pseudomonadota</taxon>
        <taxon>Betaproteobacteria</taxon>
        <taxon>Burkholderiales</taxon>
        <taxon>Comamonadaceae</taxon>
        <taxon>Variovorax</taxon>
    </lineage>
</organism>
<dbReference type="Proteomes" id="UP000267418">
    <property type="component" value="Unassembled WGS sequence"/>
</dbReference>
<dbReference type="SUPFAM" id="SSF52172">
    <property type="entry name" value="CheY-like"/>
    <property type="match status" value="1"/>
</dbReference>
<feature type="domain" description="OmpR/PhoB-type" evidence="7">
    <location>
        <begin position="160"/>
        <end position="258"/>
    </location>
</feature>
<dbReference type="InterPro" id="IPR001867">
    <property type="entry name" value="OmpR/PhoB-type_DNA-bd"/>
</dbReference>
<feature type="DNA-binding region" description="OmpR/PhoB-type" evidence="6">
    <location>
        <begin position="160"/>
        <end position="258"/>
    </location>
</feature>
<dbReference type="AlphaFoldDB" id="A0A3S0IFQ9"/>
<dbReference type="PROSITE" id="PS51755">
    <property type="entry name" value="OMPR_PHOB"/>
    <property type="match status" value="1"/>
</dbReference>
<evidence type="ECO:0000256" key="2">
    <source>
        <dbReference type="ARBA" id="ARBA00023012"/>
    </source>
</evidence>